<accession>A0A4R4YHV0</accession>
<dbReference type="PROSITE" id="PS51257">
    <property type="entry name" value="PROKAR_LIPOPROTEIN"/>
    <property type="match status" value="1"/>
</dbReference>
<evidence type="ECO:0000256" key="1">
    <source>
        <dbReference type="ARBA" id="ARBA00022729"/>
    </source>
</evidence>
<sequence length="289" mass="33017">MREVPRESSARHFFTGATTAIACQMDQRFSYRLYIPERREGDPERYPLMVVQHGTARTATRYRDAFVGFAEEQRVVVLAPYFPAGIIDPDDLHNFKYIEYRGIRFDLVLLAMVDEVARRVPIDTRRFLLHGFSGGGQFAHRFLYAHPDRLRAVSIGAPGRVTLIDDTTEWWLGTKDFVSIFGKDLDVPEMRNVRIQLVVGDQDVEGWEINNPHDSNWRPGLEKQGATRIERLRTLRRNLAEHGIDTRFDLVAGAGHQGVKVIGHVADFFRSVLKEPAGGDGPTRHEVHR</sequence>
<dbReference type="Proteomes" id="UP000295302">
    <property type="component" value="Unassembled WGS sequence"/>
</dbReference>
<dbReference type="AlphaFoldDB" id="A0A4R4YHV0"/>
<evidence type="ECO:0000313" key="3">
    <source>
        <dbReference type="EMBL" id="TDD44458.1"/>
    </source>
</evidence>
<dbReference type="InterPro" id="IPR029058">
    <property type="entry name" value="AB_hydrolase_fold"/>
</dbReference>
<keyword evidence="4" id="KW-1185">Reference proteome</keyword>
<reference evidence="3 4" key="1">
    <citation type="submission" date="2019-03" db="EMBL/GenBank/DDBJ databases">
        <title>Draft genome sequences of novel Actinobacteria.</title>
        <authorList>
            <person name="Sahin N."/>
            <person name="Ay H."/>
            <person name="Saygin H."/>
        </authorList>
    </citation>
    <scope>NUCLEOTIDE SEQUENCE [LARGE SCALE GENOMIC DNA]</scope>
    <source>
        <strain evidence="3 4">CH32</strain>
    </source>
</reference>
<name>A0A4R4YHV0_9ACTN</name>
<dbReference type="PANTHER" id="PTHR43037:SF5">
    <property type="entry name" value="FERULOYL ESTERASE"/>
    <property type="match status" value="1"/>
</dbReference>
<keyword evidence="2 3" id="KW-0378">Hydrolase</keyword>
<gene>
    <name evidence="3" type="ORF">E1286_27045</name>
</gene>
<dbReference type="SUPFAM" id="SSF53474">
    <property type="entry name" value="alpha/beta-Hydrolases"/>
    <property type="match status" value="1"/>
</dbReference>
<dbReference type="GO" id="GO:0016787">
    <property type="term" value="F:hydrolase activity"/>
    <property type="evidence" value="ECO:0007669"/>
    <property type="project" value="UniProtKB-KW"/>
</dbReference>
<dbReference type="Gene3D" id="3.40.50.1820">
    <property type="entry name" value="alpha/beta hydrolase"/>
    <property type="match status" value="1"/>
</dbReference>
<proteinExistence type="predicted"/>
<keyword evidence="1" id="KW-0732">Signal</keyword>
<dbReference type="InterPro" id="IPR050955">
    <property type="entry name" value="Plant_Biomass_Hydrol_Est"/>
</dbReference>
<protein>
    <submittedName>
        <fullName evidence="3">Alpha/beta hydrolase</fullName>
    </submittedName>
</protein>
<comment type="caution">
    <text evidence="3">The sequence shown here is derived from an EMBL/GenBank/DDBJ whole genome shotgun (WGS) entry which is preliminary data.</text>
</comment>
<evidence type="ECO:0000313" key="4">
    <source>
        <dbReference type="Proteomes" id="UP000295302"/>
    </source>
</evidence>
<organism evidence="3 4">
    <name type="scientific">Nonomuraea terrae</name>
    <dbReference type="NCBI Taxonomy" id="2530383"/>
    <lineage>
        <taxon>Bacteria</taxon>
        <taxon>Bacillati</taxon>
        <taxon>Actinomycetota</taxon>
        <taxon>Actinomycetes</taxon>
        <taxon>Streptosporangiales</taxon>
        <taxon>Streptosporangiaceae</taxon>
        <taxon>Nonomuraea</taxon>
    </lineage>
</organism>
<dbReference type="OrthoDB" id="332706at2"/>
<evidence type="ECO:0000256" key="2">
    <source>
        <dbReference type="ARBA" id="ARBA00022801"/>
    </source>
</evidence>
<dbReference type="PANTHER" id="PTHR43037">
    <property type="entry name" value="UNNAMED PRODUCT-RELATED"/>
    <property type="match status" value="1"/>
</dbReference>
<dbReference type="EMBL" id="SMKQ01000099">
    <property type="protein sequence ID" value="TDD44458.1"/>
    <property type="molecule type" value="Genomic_DNA"/>
</dbReference>
<dbReference type="RefSeq" id="WP_132616756.1">
    <property type="nucleotide sequence ID" value="NZ_SMKQ01000099.1"/>
</dbReference>